<accession>A0A5B7G9U2</accession>
<sequence>MMEWRAHAGLRSYFLSQLAKRGCRVCLRNLRRCEVQETELGRHVVVRDWSVLATRGARAICVQGKAAVINRRPAVQLYVQQPVMSIADVYT</sequence>
<gene>
    <name evidence="1" type="ORF">E2C01_047928</name>
</gene>
<reference evidence="1 2" key="1">
    <citation type="submission" date="2019-05" db="EMBL/GenBank/DDBJ databases">
        <title>Another draft genome of Portunus trituberculatus and its Hox gene families provides insights of decapod evolution.</title>
        <authorList>
            <person name="Jeong J.-H."/>
            <person name="Song I."/>
            <person name="Kim S."/>
            <person name="Choi T."/>
            <person name="Kim D."/>
            <person name="Ryu S."/>
            <person name="Kim W."/>
        </authorList>
    </citation>
    <scope>NUCLEOTIDE SEQUENCE [LARGE SCALE GENOMIC DNA]</scope>
    <source>
        <tissue evidence="1">Muscle</tissue>
    </source>
</reference>
<organism evidence="1 2">
    <name type="scientific">Portunus trituberculatus</name>
    <name type="common">Swimming crab</name>
    <name type="synonym">Neptunus trituberculatus</name>
    <dbReference type="NCBI Taxonomy" id="210409"/>
    <lineage>
        <taxon>Eukaryota</taxon>
        <taxon>Metazoa</taxon>
        <taxon>Ecdysozoa</taxon>
        <taxon>Arthropoda</taxon>
        <taxon>Crustacea</taxon>
        <taxon>Multicrustacea</taxon>
        <taxon>Malacostraca</taxon>
        <taxon>Eumalacostraca</taxon>
        <taxon>Eucarida</taxon>
        <taxon>Decapoda</taxon>
        <taxon>Pleocyemata</taxon>
        <taxon>Brachyura</taxon>
        <taxon>Eubrachyura</taxon>
        <taxon>Portunoidea</taxon>
        <taxon>Portunidae</taxon>
        <taxon>Portuninae</taxon>
        <taxon>Portunus</taxon>
    </lineage>
</organism>
<dbReference type="EMBL" id="VSRR010012053">
    <property type="protein sequence ID" value="MPC54023.1"/>
    <property type="molecule type" value="Genomic_DNA"/>
</dbReference>
<proteinExistence type="predicted"/>
<evidence type="ECO:0000313" key="1">
    <source>
        <dbReference type="EMBL" id="MPC54023.1"/>
    </source>
</evidence>
<dbReference type="AlphaFoldDB" id="A0A5B7G9U2"/>
<comment type="caution">
    <text evidence="1">The sequence shown here is derived from an EMBL/GenBank/DDBJ whole genome shotgun (WGS) entry which is preliminary data.</text>
</comment>
<protein>
    <submittedName>
        <fullName evidence="1">Uncharacterized protein</fullName>
    </submittedName>
</protein>
<dbReference type="Proteomes" id="UP000324222">
    <property type="component" value="Unassembled WGS sequence"/>
</dbReference>
<evidence type="ECO:0000313" key="2">
    <source>
        <dbReference type="Proteomes" id="UP000324222"/>
    </source>
</evidence>
<keyword evidence="2" id="KW-1185">Reference proteome</keyword>
<name>A0A5B7G9U2_PORTR</name>